<proteinExistence type="predicted"/>
<keyword evidence="1" id="KW-0812">Transmembrane</keyword>
<name>A0A6L6LE31_STRPA</name>
<keyword evidence="1" id="KW-1133">Transmembrane helix</keyword>
<keyword evidence="1" id="KW-0472">Membrane</keyword>
<gene>
    <name evidence="3" type="ORF">GMC80_08620</name>
    <name evidence="2" type="ORF">KHX87_07700</name>
</gene>
<dbReference type="EMBL" id="WMZA01000003">
    <property type="protein sequence ID" value="MTR63385.1"/>
    <property type="molecule type" value="Genomic_DNA"/>
</dbReference>
<organism evidence="3 4">
    <name type="scientific">Streptococcus parasanguinis</name>
    <dbReference type="NCBI Taxonomy" id="1318"/>
    <lineage>
        <taxon>Bacteria</taxon>
        <taxon>Bacillati</taxon>
        <taxon>Bacillota</taxon>
        <taxon>Bacilli</taxon>
        <taxon>Lactobacillales</taxon>
        <taxon>Streptococcaceae</taxon>
        <taxon>Streptococcus</taxon>
    </lineage>
</organism>
<protein>
    <submittedName>
        <fullName evidence="3">Uncharacterized protein</fullName>
    </submittedName>
</protein>
<accession>A0A6L6LE31</accession>
<evidence type="ECO:0000313" key="2">
    <source>
        <dbReference type="EMBL" id="MBS5358970.1"/>
    </source>
</evidence>
<comment type="caution">
    <text evidence="3">The sequence shown here is derived from an EMBL/GenBank/DDBJ whole genome shotgun (WGS) entry which is preliminary data.</text>
</comment>
<dbReference type="RefSeq" id="WP_049474235.1">
    <property type="nucleotide sequence ID" value="NZ_JAHZPC010000004.1"/>
</dbReference>
<evidence type="ECO:0000313" key="3">
    <source>
        <dbReference type="EMBL" id="MTR63385.1"/>
    </source>
</evidence>
<evidence type="ECO:0000256" key="1">
    <source>
        <dbReference type="SAM" id="Phobius"/>
    </source>
</evidence>
<evidence type="ECO:0000313" key="4">
    <source>
        <dbReference type="Proteomes" id="UP000462658"/>
    </source>
</evidence>
<dbReference type="Proteomes" id="UP000709219">
    <property type="component" value="Unassembled WGS sequence"/>
</dbReference>
<dbReference type="EMBL" id="JAGZFP010000019">
    <property type="protein sequence ID" value="MBS5358970.1"/>
    <property type="molecule type" value="Genomic_DNA"/>
</dbReference>
<reference evidence="3 4" key="1">
    <citation type="journal article" date="2019" name="Nat. Med.">
        <title>A library of human gut bacterial isolates paired with longitudinal multiomics data enables mechanistic microbiome research.</title>
        <authorList>
            <person name="Poyet M."/>
            <person name="Groussin M."/>
            <person name="Gibbons S.M."/>
            <person name="Avila-Pacheco J."/>
            <person name="Jiang X."/>
            <person name="Kearney S.M."/>
            <person name="Perrotta A.R."/>
            <person name="Berdy B."/>
            <person name="Zhao S."/>
            <person name="Lieberman T.D."/>
            <person name="Swanson P.K."/>
            <person name="Smith M."/>
            <person name="Roesemann S."/>
            <person name="Alexander J.E."/>
            <person name="Rich S.A."/>
            <person name="Livny J."/>
            <person name="Vlamakis H."/>
            <person name="Clish C."/>
            <person name="Bullock K."/>
            <person name="Deik A."/>
            <person name="Scott J."/>
            <person name="Pierce K.A."/>
            <person name="Xavier R.J."/>
            <person name="Alm E.J."/>
        </authorList>
    </citation>
    <scope>NUCLEOTIDE SEQUENCE [LARGE SCALE GENOMIC DNA]</scope>
    <source>
        <strain evidence="3 4">BIOML-A10</strain>
    </source>
</reference>
<dbReference type="AlphaFoldDB" id="A0A6L6LE31"/>
<reference evidence="2" key="2">
    <citation type="submission" date="2021-02" db="EMBL/GenBank/DDBJ databases">
        <title>Infant gut strain persistence is associated with maternal origin, phylogeny, and functional potential including surface adhesion and iron acquisition.</title>
        <authorList>
            <person name="Lou Y.C."/>
        </authorList>
    </citation>
    <scope>NUCLEOTIDE SEQUENCE</scope>
    <source>
        <strain evidence="2">L3_098_011G1_dasL3_098_011G1_concoct_7</strain>
    </source>
</reference>
<feature type="transmembrane region" description="Helical" evidence="1">
    <location>
        <begin position="12"/>
        <end position="34"/>
    </location>
</feature>
<dbReference type="Proteomes" id="UP000462658">
    <property type="component" value="Unassembled WGS sequence"/>
</dbReference>
<sequence length="334" mass="39177">MKKLENFSWKMWHVYTLIAVAVFFIGSLCSFFYVKDADYIVHERNYIYVGKGQRLTNYEKVKGLDTGFPILALSLKNTDEDGYDDQIAVGHNYIAFQDSKLGNVNQNEKDSEEYFKIRYYLIGEEKGEGHTIDVFKIIQKLGYKTIYGNMESTMYSDGKDEYVRVKVTDKESIYFNLRTQKESKKRPKKTIQYGYKGIYRALSNPDFITKNFDEEESNTKISWPWVHYKQPKKKMTTTNDSSYSTSDSSEEKPEDSKLLSILKKYGFLLVLEEDRNLSSSQSLVSKLFPDATHFVWFIDDDYTRDGHNEYIHNIEELIQVVDEEKVEKVYGNEE</sequence>